<dbReference type="OrthoDB" id="5342847at2759"/>
<reference evidence="2" key="1">
    <citation type="submission" date="2015-07" db="EMBL/GenBank/DDBJ databases">
        <authorList>
            <person name="Teixeira M.M."/>
            <person name="Souza R.C."/>
            <person name="Almeida L.G."/>
            <person name="Vicente V.A."/>
            <person name="de Hoog S."/>
            <person name="Bocca A.L."/>
            <person name="de Almeida S.R."/>
            <person name="Vasconcelos A.T."/>
            <person name="Felipe M.S."/>
        </authorList>
    </citation>
    <scope>NUCLEOTIDE SEQUENCE [LARGE SCALE GENOMIC DNA]</scope>
    <source>
        <strain evidence="2">KSF</strain>
    </source>
</reference>
<gene>
    <name evidence="1" type="ORF">CLCR_04369</name>
</gene>
<keyword evidence="2" id="KW-1185">Reference proteome</keyword>
<dbReference type="AlphaFoldDB" id="A0A1C1CI43"/>
<dbReference type="EMBL" id="LGRB01000012">
    <property type="protein sequence ID" value="OCT48101.1"/>
    <property type="molecule type" value="Genomic_DNA"/>
</dbReference>
<evidence type="ECO:0000313" key="2">
    <source>
        <dbReference type="Proteomes" id="UP000094526"/>
    </source>
</evidence>
<evidence type="ECO:0000313" key="1">
    <source>
        <dbReference type="EMBL" id="OCT48101.1"/>
    </source>
</evidence>
<dbReference type="Proteomes" id="UP000094526">
    <property type="component" value="Unassembled WGS sequence"/>
</dbReference>
<proteinExistence type="predicted"/>
<dbReference type="VEuPathDB" id="FungiDB:CLCR_04369"/>
<organism evidence="1 2">
    <name type="scientific">Cladophialophora carrionii</name>
    <dbReference type="NCBI Taxonomy" id="86049"/>
    <lineage>
        <taxon>Eukaryota</taxon>
        <taxon>Fungi</taxon>
        <taxon>Dikarya</taxon>
        <taxon>Ascomycota</taxon>
        <taxon>Pezizomycotina</taxon>
        <taxon>Eurotiomycetes</taxon>
        <taxon>Chaetothyriomycetidae</taxon>
        <taxon>Chaetothyriales</taxon>
        <taxon>Herpotrichiellaceae</taxon>
        <taxon>Cladophialophora</taxon>
    </lineage>
</organism>
<name>A0A1C1CI43_9EURO</name>
<protein>
    <submittedName>
        <fullName evidence="1">Uncharacterized protein</fullName>
    </submittedName>
</protein>
<comment type="caution">
    <text evidence="1">The sequence shown here is derived from an EMBL/GenBank/DDBJ whole genome shotgun (WGS) entry which is preliminary data.</text>
</comment>
<dbReference type="VEuPathDB" id="FungiDB:G647_08253"/>
<accession>A0A1C1CI43</accession>
<sequence length="162" mass="18190">MTSLSHPPAWRSHGGHPAGETGILADIGSKGVHVPRPFETELPKGFIVDVLLSNDEDSHHVAGCAFFMQRLDIGGRYIEMRKLVKPEDFMKKCLAEQDAVKHHIRTVSDTNPWADFRVLYDKVDGGPMVFDPWPDKAGIKQKAVDDMLDKWLHDLRNAVKGH</sequence>